<reference evidence="1 2" key="1">
    <citation type="submission" date="2015-11" db="EMBL/GenBank/DDBJ databases">
        <title>Evidence for parallel genomic evolution in an endosymbiosis of termite gut flagellates.</title>
        <authorList>
            <person name="Zheng H."/>
        </authorList>
    </citation>
    <scope>NUCLEOTIDE SEQUENCE [LARGE SCALE GENOMIC DNA]</scope>
    <source>
        <strain evidence="1 2">CET450</strain>
    </source>
</reference>
<dbReference type="EMBL" id="LNVX01000272">
    <property type="protein sequence ID" value="OEG70947.1"/>
    <property type="molecule type" value="Genomic_DNA"/>
</dbReference>
<keyword evidence="2" id="KW-1185">Reference proteome</keyword>
<organism evidence="1 2">
    <name type="scientific">Endomicrobium trichonymphae</name>
    <dbReference type="NCBI Taxonomy" id="1408204"/>
    <lineage>
        <taxon>Bacteria</taxon>
        <taxon>Pseudomonadati</taxon>
        <taxon>Elusimicrobiota</taxon>
        <taxon>Endomicrobiia</taxon>
        <taxon>Endomicrobiales</taxon>
        <taxon>Endomicrobiaceae</taxon>
        <taxon>Candidatus Endomicrobiellum</taxon>
    </lineage>
</organism>
<evidence type="ECO:0000313" key="2">
    <source>
        <dbReference type="Proteomes" id="UP000095237"/>
    </source>
</evidence>
<dbReference type="Proteomes" id="UP000095237">
    <property type="component" value="Unassembled WGS sequence"/>
</dbReference>
<gene>
    <name evidence="1" type="ORF">ATZ36_03715</name>
</gene>
<evidence type="ECO:0000313" key="1">
    <source>
        <dbReference type="EMBL" id="OEG70947.1"/>
    </source>
</evidence>
<protein>
    <submittedName>
        <fullName evidence="1">Uncharacterized protein</fullName>
    </submittedName>
</protein>
<sequence length="74" mass="8705">MKRIFAILMVLMIFFSYGEARLYRFVDNNEPDKILGGKGVGNNSYRIVPIKTVHVIENRQNKKYEKVFLQLIKV</sequence>
<comment type="caution">
    <text evidence="1">The sequence shown here is derived from an EMBL/GenBank/DDBJ whole genome shotgun (WGS) entry which is preliminary data.</text>
</comment>
<proteinExistence type="predicted"/>
<dbReference type="AlphaFoldDB" id="A0A1E5IKC2"/>
<accession>A0A1E5IKC2</accession>
<name>A0A1E5IKC2_ENDTX</name>